<keyword evidence="6" id="KW-0479">Metal-binding</keyword>
<evidence type="ECO:0000256" key="9">
    <source>
        <dbReference type="ARBA" id="ARBA00023242"/>
    </source>
</evidence>
<feature type="domain" description="RNA polymerase beta subunit protrusion" evidence="15">
    <location>
        <begin position="17"/>
        <end position="375"/>
    </location>
</feature>
<protein>
    <recommendedName>
        <fullName evidence="11">DNA-directed RNA polymerase subunit beta</fullName>
        <ecNumber evidence="11">2.7.7.6</ecNumber>
    </recommendedName>
</protein>
<evidence type="ECO:0000259" key="15">
    <source>
        <dbReference type="Pfam" id="PF04563"/>
    </source>
</evidence>
<evidence type="ECO:0000256" key="11">
    <source>
        <dbReference type="RuleBase" id="RU363031"/>
    </source>
</evidence>
<dbReference type="EC" id="2.7.7.6" evidence="11"/>
<dbReference type="Pfam" id="PF04565">
    <property type="entry name" value="RNA_pol_Rpb2_3"/>
    <property type="match status" value="1"/>
</dbReference>
<reference evidence="19" key="1">
    <citation type="journal article" date="2013" name="PLoS Genet.">
        <title>The genome of Spraguea lophii and the basis of host-microsporidian interactions.</title>
        <authorList>
            <person name="Campbell S.E."/>
            <person name="Williams T.A."/>
            <person name="Yousuf A."/>
            <person name="Soanes D.M."/>
            <person name="Paszkiewicz K.H."/>
            <person name="Williams B.A.P."/>
        </authorList>
    </citation>
    <scope>NUCLEOTIDE SEQUENCE [LARGE SCALE GENOMIC DNA]</scope>
    <source>
        <strain evidence="19">42_110</strain>
    </source>
</reference>
<feature type="domain" description="RNA polymerase Rpb2" evidence="16">
    <location>
        <begin position="406"/>
        <end position="469"/>
    </location>
</feature>
<dbReference type="AlphaFoldDB" id="S7WAL3"/>
<dbReference type="InParanoid" id="S7WAL3"/>
<dbReference type="Pfam" id="PF04563">
    <property type="entry name" value="RNA_pol_Rpb2_1"/>
    <property type="match status" value="1"/>
</dbReference>
<keyword evidence="8 11" id="KW-0804">Transcription</keyword>
<dbReference type="CDD" id="cd00653">
    <property type="entry name" value="RNA_pol_B_RPB2"/>
    <property type="match status" value="1"/>
</dbReference>
<feature type="domain" description="DNA-directed RNA polymerase subunit 2 hybrid-binding" evidence="12">
    <location>
        <begin position="638"/>
        <end position="990"/>
    </location>
</feature>
<dbReference type="STRING" id="1358809.S7WAL3"/>
<dbReference type="GO" id="GO:0005634">
    <property type="term" value="C:nucleus"/>
    <property type="evidence" value="ECO:0007669"/>
    <property type="project" value="UniProtKB-SubCell"/>
</dbReference>
<feature type="domain" description="RNA polymerase Rpb2" evidence="14">
    <location>
        <begin position="158"/>
        <end position="325"/>
    </location>
</feature>
<dbReference type="HOGENOM" id="CLU_000524_5_1_1"/>
<evidence type="ECO:0000256" key="7">
    <source>
        <dbReference type="ARBA" id="ARBA00022833"/>
    </source>
</evidence>
<dbReference type="FunFam" id="2.40.270.10:FF:000006">
    <property type="entry name" value="DNA-directed RNA polymerase subunit beta"/>
    <property type="match status" value="1"/>
</dbReference>
<dbReference type="GO" id="GO:0003677">
    <property type="term" value="F:DNA binding"/>
    <property type="evidence" value="ECO:0007669"/>
    <property type="project" value="InterPro"/>
</dbReference>
<dbReference type="GO" id="GO:0032549">
    <property type="term" value="F:ribonucleoside binding"/>
    <property type="evidence" value="ECO:0007669"/>
    <property type="project" value="InterPro"/>
</dbReference>
<evidence type="ECO:0000259" key="13">
    <source>
        <dbReference type="Pfam" id="PF04560"/>
    </source>
</evidence>
<dbReference type="EMBL" id="ATCN01000066">
    <property type="protein sequence ID" value="EPR79941.1"/>
    <property type="molecule type" value="Genomic_DNA"/>
</dbReference>
<evidence type="ECO:0000313" key="19">
    <source>
        <dbReference type="Proteomes" id="UP000014978"/>
    </source>
</evidence>
<evidence type="ECO:0000256" key="3">
    <source>
        <dbReference type="ARBA" id="ARBA00022478"/>
    </source>
</evidence>
<evidence type="ECO:0000259" key="14">
    <source>
        <dbReference type="Pfam" id="PF04561"/>
    </source>
</evidence>
<dbReference type="VEuPathDB" id="MicrosporidiaDB:SLOPH_2615"/>
<dbReference type="FunFam" id="2.40.270.10:FF:000011">
    <property type="entry name" value="DNA-directed RNA polymerase subunit beta"/>
    <property type="match status" value="1"/>
</dbReference>
<dbReference type="Pfam" id="PF04561">
    <property type="entry name" value="RNA_pol_Rpb2_2"/>
    <property type="match status" value="1"/>
</dbReference>
<evidence type="ECO:0000256" key="10">
    <source>
        <dbReference type="RuleBase" id="RU000434"/>
    </source>
</evidence>
<keyword evidence="5 11" id="KW-0548">Nucleotidyltransferase</keyword>
<dbReference type="InterPro" id="IPR007641">
    <property type="entry name" value="RNA_pol_Rpb2_7"/>
</dbReference>
<dbReference type="InterPro" id="IPR007644">
    <property type="entry name" value="RNA_pol_bsu_protrusion"/>
</dbReference>
<feature type="domain" description="RNA polymerase Rpb2" evidence="17">
    <location>
        <begin position="509"/>
        <end position="570"/>
    </location>
</feature>
<dbReference type="Gene3D" id="2.40.50.150">
    <property type="match status" value="1"/>
</dbReference>
<dbReference type="PANTHER" id="PTHR20856">
    <property type="entry name" value="DNA-DIRECTED RNA POLYMERASE I SUBUNIT 2"/>
    <property type="match status" value="1"/>
</dbReference>
<comment type="subcellular location">
    <subcellularLocation>
        <location evidence="1">Nucleus</location>
    </subcellularLocation>
</comment>
<dbReference type="PROSITE" id="PS01166">
    <property type="entry name" value="RNA_POL_BETA"/>
    <property type="match status" value="1"/>
</dbReference>
<dbReference type="SUPFAM" id="SSF64484">
    <property type="entry name" value="beta and beta-prime subunits of DNA dependent RNA-polymerase"/>
    <property type="match status" value="1"/>
</dbReference>
<accession>S7WAL3</accession>
<dbReference type="InterPro" id="IPR007120">
    <property type="entry name" value="DNA-dir_RNAP_su2_dom"/>
</dbReference>
<keyword evidence="7" id="KW-0862">Zinc</keyword>
<comment type="caution">
    <text evidence="18">The sequence shown here is derived from an EMBL/GenBank/DDBJ whole genome shotgun (WGS) entry which is preliminary data.</text>
</comment>
<dbReference type="InterPro" id="IPR037033">
    <property type="entry name" value="DNA-dir_RNAP_su2_hyb_sf"/>
</dbReference>
<dbReference type="OMA" id="LAYCSWC"/>
<evidence type="ECO:0000256" key="8">
    <source>
        <dbReference type="ARBA" id="ARBA00023163"/>
    </source>
</evidence>
<dbReference type="GO" id="GO:0000428">
    <property type="term" value="C:DNA-directed RNA polymerase complex"/>
    <property type="evidence" value="ECO:0007669"/>
    <property type="project" value="UniProtKB-KW"/>
</dbReference>
<dbReference type="Proteomes" id="UP000014978">
    <property type="component" value="Unassembled WGS sequence"/>
</dbReference>
<evidence type="ECO:0000313" key="18">
    <source>
        <dbReference type="EMBL" id="EPR79941.1"/>
    </source>
</evidence>
<dbReference type="Pfam" id="PF04566">
    <property type="entry name" value="RNA_pol_Rpb2_4"/>
    <property type="match status" value="1"/>
</dbReference>
<evidence type="ECO:0000256" key="4">
    <source>
        <dbReference type="ARBA" id="ARBA00022679"/>
    </source>
</evidence>
<dbReference type="GO" id="GO:0046872">
    <property type="term" value="F:metal ion binding"/>
    <property type="evidence" value="ECO:0007669"/>
    <property type="project" value="UniProtKB-KW"/>
</dbReference>
<comment type="function">
    <text evidence="11">DNA-dependent RNA polymerase catalyzes the transcription of DNA into RNA using the four ribonucleoside triphosphates as substrates.</text>
</comment>
<proteinExistence type="inferred from homology"/>
<keyword evidence="9" id="KW-0539">Nucleus</keyword>
<evidence type="ECO:0000256" key="1">
    <source>
        <dbReference type="ARBA" id="ARBA00004123"/>
    </source>
</evidence>
<organism evidence="18 19">
    <name type="scientific">Spraguea lophii (strain 42_110)</name>
    <name type="common">Microsporidian parasite</name>
    <dbReference type="NCBI Taxonomy" id="1358809"/>
    <lineage>
        <taxon>Eukaryota</taxon>
        <taxon>Fungi</taxon>
        <taxon>Fungi incertae sedis</taxon>
        <taxon>Microsporidia</taxon>
        <taxon>Spragueidae</taxon>
        <taxon>Spraguea</taxon>
    </lineage>
</organism>
<dbReference type="InterPro" id="IPR015712">
    <property type="entry name" value="DNA-dir_RNA_pol_su2"/>
</dbReference>
<keyword evidence="3 11" id="KW-0240">DNA-directed RNA polymerase</keyword>
<dbReference type="Gene3D" id="2.40.270.10">
    <property type="entry name" value="DNA-directed RNA polymerase, subunit 2, domain 6"/>
    <property type="match status" value="1"/>
</dbReference>
<evidence type="ECO:0000259" key="12">
    <source>
        <dbReference type="Pfam" id="PF00562"/>
    </source>
</evidence>
<dbReference type="InterPro" id="IPR007642">
    <property type="entry name" value="RNA_pol_Rpb2_2"/>
</dbReference>
<dbReference type="FunCoup" id="S7WAL3">
    <property type="interactions" value="207"/>
</dbReference>
<comment type="similarity">
    <text evidence="2 10">Belongs to the RNA polymerase beta chain family.</text>
</comment>
<gene>
    <name evidence="18" type="ORF">SLOPH_2615</name>
</gene>
<dbReference type="Gene3D" id="3.90.1100.10">
    <property type="match status" value="2"/>
</dbReference>
<dbReference type="InterPro" id="IPR014724">
    <property type="entry name" value="RNA_pol_RPB2_OB-fold"/>
</dbReference>
<evidence type="ECO:0000256" key="2">
    <source>
        <dbReference type="ARBA" id="ARBA00006835"/>
    </source>
</evidence>
<dbReference type="OrthoDB" id="10248617at2759"/>
<dbReference type="GO" id="GO:0003899">
    <property type="term" value="F:DNA-directed RNA polymerase activity"/>
    <property type="evidence" value="ECO:0007669"/>
    <property type="project" value="UniProtKB-EC"/>
</dbReference>
<comment type="catalytic activity">
    <reaction evidence="11">
        <text>RNA(n) + a ribonucleoside 5'-triphosphate = RNA(n+1) + diphosphate</text>
        <dbReference type="Rhea" id="RHEA:21248"/>
        <dbReference type="Rhea" id="RHEA-COMP:14527"/>
        <dbReference type="Rhea" id="RHEA-COMP:17342"/>
        <dbReference type="ChEBI" id="CHEBI:33019"/>
        <dbReference type="ChEBI" id="CHEBI:61557"/>
        <dbReference type="ChEBI" id="CHEBI:140395"/>
        <dbReference type="EC" id="2.7.7.6"/>
    </reaction>
</comment>
<dbReference type="Pfam" id="PF04560">
    <property type="entry name" value="RNA_pol_Rpb2_7"/>
    <property type="match status" value="1"/>
</dbReference>
<name>S7WAL3_SPRLO</name>
<evidence type="ECO:0000259" key="16">
    <source>
        <dbReference type="Pfam" id="PF04565"/>
    </source>
</evidence>
<evidence type="ECO:0000256" key="5">
    <source>
        <dbReference type="ARBA" id="ARBA00022695"/>
    </source>
</evidence>
<feature type="domain" description="RNA polymerase Rpb2" evidence="13">
    <location>
        <begin position="993"/>
        <end position="1076"/>
    </location>
</feature>
<dbReference type="InterPro" id="IPR007646">
    <property type="entry name" value="RNA_pol_Rpb2_4"/>
</dbReference>
<dbReference type="InterPro" id="IPR007121">
    <property type="entry name" value="RNA_pol_bsu_CS"/>
</dbReference>
<evidence type="ECO:0000259" key="17">
    <source>
        <dbReference type="Pfam" id="PF04566"/>
    </source>
</evidence>
<dbReference type="Gene3D" id="3.90.1800.10">
    <property type="entry name" value="RNA polymerase alpha subunit dimerisation domain"/>
    <property type="match status" value="1"/>
</dbReference>
<dbReference type="GO" id="GO:0006351">
    <property type="term" value="P:DNA-templated transcription"/>
    <property type="evidence" value="ECO:0007669"/>
    <property type="project" value="InterPro"/>
</dbReference>
<dbReference type="Pfam" id="PF00562">
    <property type="entry name" value="RNA_pol_Rpb2_6"/>
    <property type="match status" value="1"/>
</dbReference>
<evidence type="ECO:0000256" key="6">
    <source>
        <dbReference type="ARBA" id="ARBA00022723"/>
    </source>
</evidence>
<keyword evidence="4 11" id="KW-0808">Transferase</keyword>
<sequence>MSKNNILIKSFFEYKMLARQHIDSFNYFINHDLQNILEANKYVESDIDPSFYIKYLNIRVTSPTVEENMLSYPIYPHECRLRDFNYSGNVYVDVEYTVNKEVAVKNNILLCKIPIMLRSEKCYLSKDEVKSECELDTGGYFVVKGVEKVVMMQEQLSKNRIIIDVDSKGNLVSSVTSSTYDKKSKTTIMMKNNVLYVKHNTFVEDIPFWIVVKALGILSDVEIISFIGEEIEILNFLSQTVEESVKQKIKGEKDALLFISKRMILDTNMEDCKSVLNDVLLPNIVSVGCPNRKRAIYLGIMARRLIQAHLGIFEKDDRDFVGNKRYELAGQLLSLLFEDQFKKYNSDLKKSIDKILTKNSRAQQFDALLYMNLQSNLITVAFSRAISTGNWNLKRFKMERSGVSHVLSRLSYTSALGMVTRVCSQFEKNMKTSGPRALNTSSWGLLCPNDTPEGESCGLIKSLALMAEITTDEVEEKKLNMIENVLYDIGMINIETANCNIYSKDTYLVFHNGSILGVTKNTDFMIQTLRKMRRSGEISKFISIDKNDKNKSIYISSDGGRICRPLLIVKDKKLLIEEEDYEFLKNKYKNLEDLYCEGKLEFLDANESKSCLIALNESEITENTTHMEIEPYTILGYVAGIIPFPHHNQSPRNTYQCAMGKQAMGIISYNQNNRFDTQLNTLVYAQRPLVSTETTKIVNFDKLPAGQNAMIAVMSYSGYDIEDAIILNKASVERGFGRCSIFKTTSVSLKKYSTGFTDTLLPGDNTYKFKCLDSDGVIKPGEKVKQNQILANKHIPTENYGEYKPSREVFKGAEAIVDKVLVTRSGDDKILIKILLRETRIPEVGDKFSSRHGQKGVVGLIANPENMPFTEDGIVPDLIMNPHGFPSRMTVGKILELINGKAALFKGIQDATAFAENKTESICNILRENGYNYSGKDVLIDGITGEVMKVYVFFGPVFYQKLKHMVADKIHARARGKRTMLTRQPTEGRCREGGLRLGEMERDCLVGYGASNLLKERLLYSSDIFETFIVHICGILASENLCSLCKKGNNIKVKIPYAFKLLLQELMSMNIYPKLEFK</sequence>
<keyword evidence="19" id="KW-1185">Reference proteome</keyword>
<dbReference type="InterPro" id="IPR007645">
    <property type="entry name" value="RNA_pol_Rpb2_3"/>
</dbReference>